<evidence type="ECO:0000313" key="2">
    <source>
        <dbReference type="Proteomes" id="UP000184096"/>
    </source>
</evidence>
<dbReference type="EMBL" id="LT670849">
    <property type="protein sequence ID" value="SHN70091.1"/>
    <property type="molecule type" value="Genomic_DNA"/>
</dbReference>
<evidence type="ECO:0008006" key="3">
    <source>
        <dbReference type="Google" id="ProtNLM"/>
    </source>
</evidence>
<reference evidence="2" key="1">
    <citation type="submission" date="2016-11" db="EMBL/GenBank/DDBJ databases">
        <authorList>
            <person name="Varghese N."/>
            <person name="Submissions S."/>
        </authorList>
    </citation>
    <scope>NUCLEOTIDE SEQUENCE [LARGE SCALE GENOMIC DNA]</scope>
    <source>
        <strain evidence="2">GAS401</strain>
    </source>
</reference>
<dbReference type="RefSeq" id="WP_072817464.1">
    <property type="nucleotide sequence ID" value="NZ_LT670849.1"/>
</dbReference>
<protein>
    <recommendedName>
        <fullName evidence="3">YCII-related domain-containing protein</fullName>
    </recommendedName>
</protein>
<gene>
    <name evidence="1" type="ORF">SAMN05444170_1666</name>
</gene>
<name>A0A1M7THE0_9BRAD</name>
<dbReference type="Proteomes" id="UP000184096">
    <property type="component" value="Chromosome I"/>
</dbReference>
<proteinExistence type="predicted"/>
<organism evidence="1 2">
    <name type="scientific">Bradyrhizobium erythrophlei</name>
    <dbReference type="NCBI Taxonomy" id="1437360"/>
    <lineage>
        <taxon>Bacteria</taxon>
        <taxon>Pseudomonadati</taxon>
        <taxon>Pseudomonadota</taxon>
        <taxon>Alphaproteobacteria</taxon>
        <taxon>Hyphomicrobiales</taxon>
        <taxon>Nitrobacteraceae</taxon>
        <taxon>Bradyrhizobium</taxon>
    </lineage>
</organism>
<accession>A0A1M7THE0</accession>
<dbReference type="OrthoDB" id="5294869at2"/>
<evidence type="ECO:0000313" key="1">
    <source>
        <dbReference type="EMBL" id="SHN70091.1"/>
    </source>
</evidence>
<keyword evidence="2" id="KW-1185">Reference proteome</keyword>
<sequence>MSTNDTFLAVFLGSKNSAKWTAWNALSETERKAREIRGMAAWKAWVEKHQASLVQMGGPLGKTKKVDAQGIADVTNAMGAFTVVRAASHEAAAKMFEDHPHFSIFPGESVEVMPVLPIPGG</sequence>
<dbReference type="AlphaFoldDB" id="A0A1M7THE0"/>